<protein>
    <submittedName>
        <fullName evidence="2">Uncharacterized protein</fullName>
    </submittedName>
</protein>
<dbReference type="Gene3D" id="1.10.530.10">
    <property type="match status" value="1"/>
</dbReference>
<dbReference type="Proteomes" id="UP000005085">
    <property type="component" value="Unassembled WGS sequence"/>
</dbReference>
<keyword evidence="3" id="KW-1185">Reference proteome</keyword>
<feature type="compositionally biased region" description="Polar residues" evidence="1">
    <location>
        <begin position="1"/>
        <end position="19"/>
    </location>
</feature>
<comment type="caution">
    <text evidence="2">The sequence shown here is derived from an EMBL/GenBank/DDBJ whole genome shotgun (WGS) entry which is preliminary data.</text>
</comment>
<dbReference type="HOGENOM" id="CLU_409795_0_0_7"/>
<organism evidence="2 3">
    <name type="scientific">Helicobacter bilis ATCC 43879</name>
    <dbReference type="NCBI Taxonomy" id="613026"/>
    <lineage>
        <taxon>Bacteria</taxon>
        <taxon>Pseudomonadati</taxon>
        <taxon>Campylobacterota</taxon>
        <taxon>Epsilonproteobacteria</taxon>
        <taxon>Campylobacterales</taxon>
        <taxon>Helicobacteraceae</taxon>
        <taxon>Helicobacter</taxon>
    </lineage>
</organism>
<name>T5LTZ2_9HELI</name>
<proteinExistence type="predicted"/>
<sequence length="670" mass="77438">MSCSFPNTHTTQNQSQDSIDSMHDSHNTQGQPIIYLLNCENRKTYPIALQANTDTNGNIIQDKADNTSYNAILSTELNLDMKATTKLILSCNDLVAQHYSTYDIHKITGVGIVSVNYDLKQKAKKGESIIYKNVLQLKQTTTLDEMITNTDSILEVKIHNTQKPLKIDTTLECEALYYGYKLIQWAYMILPTKEYNPNKTKLQKDIDYYELPSDTYKGNIISFNPKEYLQSKENTRDTQTHQSTQIAKLLSGEYSLILFAYQKTPAYKVKNYATHTKLDYNPPLSLRFNGKELEVLEWGEVKEYYRIYSKDYDSIDTKDMPRLLSSYSLAPDVIDIERYYTSSHHKDQDIIDSIQQDTSLPKGNYYLYTKDIEQSLKIQTDFYTRARGYNALNIYALDTNNQYKISYYNNPLDNIPYPKGTTFLTTPNTPIPTYHTDERVKIFLKGSKTYKDFILNLKQKIDSIQSQYEIERIRLEVGYKKQYPLAHSPLAELIVSKESKNDYNIANKYNPKTKNYPSTKEYKLTEMTLKEIMEKQSKKELFATGRYQIVPNTLKDAKAKLKLNENDLYNEEMQDRIFEEYLINKKRPKVMSYLKGIGNIDVAAHELAKEFASIGVKEGWELSNGHIAQGGESFYSGVGGNKAHYGAEKIIEALKNTQEKYKEYIKSKGY</sequence>
<reference evidence="2 3" key="1">
    <citation type="journal article" date="2014" name="Genome Announc.">
        <title>Draft genome sequences of six enterohepatic helicobacter species isolated from humans and one from rhesus macaques.</title>
        <authorList>
            <person name="Shen Z."/>
            <person name="Sheh A."/>
            <person name="Young S.K."/>
            <person name="Abouelliel A."/>
            <person name="Ward D.V."/>
            <person name="Earl A.M."/>
            <person name="Fox J.G."/>
        </authorList>
    </citation>
    <scope>NUCLEOTIDE SEQUENCE [LARGE SCALE GENOMIC DNA]</scope>
    <source>
        <strain evidence="2 3">ATCC 43879</strain>
    </source>
</reference>
<evidence type="ECO:0000313" key="3">
    <source>
        <dbReference type="Proteomes" id="UP000005085"/>
    </source>
</evidence>
<dbReference type="EMBL" id="ACDN02000043">
    <property type="protein sequence ID" value="EQM94685.1"/>
    <property type="molecule type" value="Genomic_DNA"/>
</dbReference>
<feature type="region of interest" description="Disordered" evidence="1">
    <location>
        <begin position="1"/>
        <end position="25"/>
    </location>
</feature>
<evidence type="ECO:0000256" key="1">
    <source>
        <dbReference type="SAM" id="MobiDB-lite"/>
    </source>
</evidence>
<dbReference type="RefSeq" id="WP_020995761.1">
    <property type="nucleotide sequence ID" value="NZ_KI392040.1"/>
</dbReference>
<gene>
    <name evidence="2" type="ORF">HRAG_02268</name>
</gene>
<dbReference type="AlphaFoldDB" id="T5LTZ2"/>
<dbReference type="eggNOG" id="COG3409">
    <property type="taxonomic scope" value="Bacteria"/>
</dbReference>
<evidence type="ECO:0000313" key="2">
    <source>
        <dbReference type="EMBL" id="EQM94685.1"/>
    </source>
</evidence>
<accession>T5LTZ2</accession>